<dbReference type="AlphaFoldDB" id="A0AAJ0I7N4"/>
<organism evidence="1 2">
    <name type="scientific">Neurospora hispaniola</name>
    <dbReference type="NCBI Taxonomy" id="588809"/>
    <lineage>
        <taxon>Eukaryota</taxon>
        <taxon>Fungi</taxon>
        <taxon>Dikarya</taxon>
        <taxon>Ascomycota</taxon>
        <taxon>Pezizomycotina</taxon>
        <taxon>Sordariomycetes</taxon>
        <taxon>Sordariomycetidae</taxon>
        <taxon>Sordariales</taxon>
        <taxon>Sordariaceae</taxon>
        <taxon>Neurospora</taxon>
    </lineage>
</organism>
<comment type="caution">
    <text evidence="1">The sequence shown here is derived from an EMBL/GenBank/DDBJ whole genome shotgun (WGS) entry which is preliminary data.</text>
</comment>
<gene>
    <name evidence="1" type="ORF">B0T23DRAFT_317413</name>
</gene>
<keyword evidence="2" id="KW-1185">Reference proteome</keyword>
<evidence type="ECO:0000313" key="1">
    <source>
        <dbReference type="EMBL" id="KAK3492311.1"/>
    </source>
</evidence>
<protein>
    <submittedName>
        <fullName evidence="1">Uncharacterized protein</fullName>
    </submittedName>
</protein>
<reference evidence="1 2" key="1">
    <citation type="journal article" date="2023" name="Mol. Phylogenet. Evol.">
        <title>Genome-scale phylogeny and comparative genomics of the fungal order Sordariales.</title>
        <authorList>
            <person name="Hensen N."/>
            <person name="Bonometti L."/>
            <person name="Westerberg I."/>
            <person name="Brannstrom I.O."/>
            <person name="Guillou S."/>
            <person name="Cros-Aarteil S."/>
            <person name="Calhoun S."/>
            <person name="Haridas S."/>
            <person name="Kuo A."/>
            <person name="Mondo S."/>
            <person name="Pangilinan J."/>
            <person name="Riley R."/>
            <person name="LaButti K."/>
            <person name="Andreopoulos B."/>
            <person name="Lipzen A."/>
            <person name="Chen C."/>
            <person name="Yan M."/>
            <person name="Daum C."/>
            <person name="Ng V."/>
            <person name="Clum A."/>
            <person name="Steindorff A."/>
            <person name="Ohm R.A."/>
            <person name="Martin F."/>
            <person name="Silar P."/>
            <person name="Natvig D.O."/>
            <person name="Lalanne C."/>
            <person name="Gautier V."/>
            <person name="Ament-Velasquez S.L."/>
            <person name="Kruys A."/>
            <person name="Hutchinson M.I."/>
            <person name="Powell A.J."/>
            <person name="Barry K."/>
            <person name="Miller A.N."/>
            <person name="Grigoriev I.V."/>
            <person name="Debuchy R."/>
            <person name="Gladieux P."/>
            <person name="Hiltunen Thoren M."/>
            <person name="Johannesson H."/>
        </authorList>
    </citation>
    <scope>NUCLEOTIDE SEQUENCE [LARGE SCALE GENOMIC DNA]</scope>
    <source>
        <strain evidence="1 2">FGSC 10403</strain>
    </source>
</reference>
<accession>A0AAJ0I7N4</accession>
<proteinExistence type="predicted"/>
<sequence length="49" mass="5496">QHVYFDVRDNRGGISVVKEKVAFSSCYSNRVLLSAKFSYLGLPSTRQDG</sequence>
<dbReference type="GeneID" id="87872623"/>
<evidence type="ECO:0000313" key="2">
    <source>
        <dbReference type="Proteomes" id="UP001285908"/>
    </source>
</evidence>
<dbReference type="RefSeq" id="XP_062692769.1">
    <property type="nucleotide sequence ID" value="XM_062835001.1"/>
</dbReference>
<dbReference type="EMBL" id="JAULSX010000004">
    <property type="protein sequence ID" value="KAK3492311.1"/>
    <property type="molecule type" value="Genomic_DNA"/>
</dbReference>
<name>A0AAJ0I7N4_9PEZI</name>
<feature type="non-terminal residue" evidence="1">
    <location>
        <position position="1"/>
    </location>
</feature>
<dbReference type="Proteomes" id="UP001285908">
    <property type="component" value="Unassembled WGS sequence"/>
</dbReference>